<dbReference type="SUPFAM" id="SSF55729">
    <property type="entry name" value="Acyl-CoA N-acyltransferases (Nat)"/>
    <property type="match status" value="1"/>
</dbReference>
<reference evidence="5 6" key="1">
    <citation type="submission" date="2016-12" db="EMBL/GenBank/DDBJ databases">
        <authorList>
            <person name="Song W.-J."/>
            <person name="Kurnit D.M."/>
        </authorList>
    </citation>
    <scope>NUCLEOTIDE SEQUENCE [LARGE SCALE GENOMIC DNA]</scope>
    <source>
        <strain evidence="5 6">ATCC 43942</strain>
    </source>
</reference>
<dbReference type="PANTHER" id="PTHR43792:SF8">
    <property type="entry name" value="[RIBOSOMAL PROTEIN US5]-ALANINE N-ACETYLTRANSFERASE"/>
    <property type="match status" value="1"/>
</dbReference>
<dbReference type="GO" id="GO:0008999">
    <property type="term" value="F:protein-N-terminal-alanine acetyltransferase activity"/>
    <property type="evidence" value="ECO:0007669"/>
    <property type="project" value="TreeGrafter"/>
</dbReference>
<keyword evidence="1" id="KW-0808">Transferase</keyword>
<dbReference type="InterPro" id="IPR016181">
    <property type="entry name" value="Acyl_CoA_acyltransferase"/>
</dbReference>
<evidence type="ECO:0000313" key="5">
    <source>
        <dbReference type="EMBL" id="ASA57323.1"/>
    </source>
</evidence>
<keyword evidence="2" id="KW-0012">Acyltransferase</keyword>
<dbReference type="KEGG" id="vga:BSQ33_16180"/>
<evidence type="ECO:0000256" key="2">
    <source>
        <dbReference type="ARBA" id="ARBA00023315"/>
    </source>
</evidence>
<dbReference type="Proteomes" id="UP000196708">
    <property type="component" value="Chromosome 2"/>
</dbReference>
<feature type="domain" description="N-acetyltransferase" evidence="4">
    <location>
        <begin position="5"/>
        <end position="171"/>
    </location>
</feature>
<name>A0A1Z2SJG1_VIBGA</name>
<evidence type="ECO:0000259" key="4">
    <source>
        <dbReference type="PROSITE" id="PS51186"/>
    </source>
</evidence>
<dbReference type="EMBL" id="CP018836">
    <property type="protein sequence ID" value="ASA57323.1"/>
    <property type="molecule type" value="Genomic_DNA"/>
</dbReference>
<dbReference type="Pfam" id="PF13302">
    <property type="entry name" value="Acetyltransf_3"/>
    <property type="match status" value="1"/>
</dbReference>
<dbReference type="Gene3D" id="3.40.630.30">
    <property type="match status" value="1"/>
</dbReference>
<dbReference type="AlphaFoldDB" id="A0A1Z2SJG1"/>
<gene>
    <name evidence="5" type="ORF">BSQ33_16180</name>
</gene>
<accession>A0A1Z2SJG1</accession>
<dbReference type="RefSeq" id="WP_088134655.1">
    <property type="nucleotide sequence ID" value="NZ_CP018836.1"/>
</dbReference>
<dbReference type="PROSITE" id="PS51186">
    <property type="entry name" value="GNAT"/>
    <property type="match status" value="1"/>
</dbReference>
<evidence type="ECO:0000256" key="1">
    <source>
        <dbReference type="ARBA" id="ARBA00022679"/>
    </source>
</evidence>
<comment type="similarity">
    <text evidence="3">Belongs to the acetyltransferase family. RimJ subfamily.</text>
</comment>
<protein>
    <recommendedName>
        <fullName evidence="4">N-acetyltransferase domain-containing protein</fullName>
    </recommendedName>
</protein>
<dbReference type="InterPro" id="IPR000182">
    <property type="entry name" value="GNAT_dom"/>
</dbReference>
<dbReference type="OrthoDB" id="9784707at2"/>
<organism evidence="5 6">
    <name type="scientific">Vibrio gazogenes</name>
    <dbReference type="NCBI Taxonomy" id="687"/>
    <lineage>
        <taxon>Bacteria</taxon>
        <taxon>Pseudomonadati</taxon>
        <taxon>Pseudomonadota</taxon>
        <taxon>Gammaproteobacteria</taxon>
        <taxon>Vibrionales</taxon>
        <taxon>Vibrionaceae</taxon>
        <taxon>Vibrio</taxon>
    </lineage>
</organism>
<dbReference type="PANTHER" id="PTHR43792">
    <property type="entry name" value="GNAT FAMILY, PUTATIVE (AFU_ORTHOLOGUE AFUA_3G00765)-RELATED-RELATED"/>
    <property type="match status" value="1"/>
</dbReference>
<evidence type="ECO:0000313" key="6">
    <source>
        <dbReference type="Proteomes" id="UP000196708"/>
    </source>
</evidence>
<sequence>MPGELTLTLLEPHHIDSYRWAYTKQRDANKSVATLCNLPKFHNDDEWRNWLHTCRRYPNHYLYAVIHQEWGFIGSVCLEVFNGTGFFYYWLGEDFQGYGFGPQAVTILLKMGEQQKGMRCCYAKVYDHNLPSQKALTKIGFTALPIQVSSADNNEKWYYFGPDKTERQWRNELRKLIADMGSDYQIVATKEDLLRV</sequence>
<dbReference type="InterPro" id="IPR051531">
    <property type="entry name" value="N-acetyltransferase"/>
</dbReference>
<dbReference type="GO" id="GO:0005737">
    <property type="term" value="C:cytoplasm"/>
    <property type="evidence" value="ECO:0007669"/>
    <property type="project" value="TreeGrafter"/>
</dbReference>
<proteinExistence type="inferred from homology"/>
<evidence type="ECO:0000256" key="3">
    <source>
        <dbReference type="ARBA" id="ARBA00038502"/>
    </source>
</evidence>